<sequence>MCNPVTLTRHESCGLITLFSPPVNALSQAVRSGLVAALDDALEDPRLEWILLQSGGRCFSAGADIKEFGKPPQFPVLPEVIHAIESSSKPVVAWLHGVSLGGGLELAMACHYRLAAPDARFGLPEVKLGLIPGAGGTQRLPRLIGLEAALEMILSGEPIGTRQARELGLVDGVADEGHTPEAARLVMAAELVGQGVRPTRKRELLATHEAPLEWLAAQREALALPASGDLAPLKAVEALEAAMTHPFDKALARERELFLECLASPQRQAKVEAFLARGRHSRSLNADGGGDNTRGTTA</sequence>
<dbReference type="PANTHER" id="PTHR23309">
    <property type="entry name" value="3-HYDROXYACYL-COA DEHYROGENASE"/>
    <property type="match status" value="1"/>
</dbReference>
<dbReference type="GO" id="GO:0003857">
    <property type="term" value="F:(3S)-3-hydroxyacyl-CoA dehydrogenase (NAD+) activity"/>
    <property type="evidence" value="ECO:0007669"/>
    <property type="project" value="UniProtKB-EC"/>
</dbReference>
<dbReference type="PROSITE" id="PS00166">
    <property type="entry name" value="ENOYL_COA_HYDRATASE"/>
    <property type="match status" value="1"/>
</dbReference>
<keyword evidence="6" id="KW-1185">Reference proteome</keyword>
<keyword evidence="3" id="KW-0511">Multifunctional enzyme</keyword>
<keyword evidence="2" id="KW-0456">Lyase</keyword>
<dbReference type="Gene3D" id="3.90.226.10">
    <property type="entry name" value="2-enoyl-CoA Hydratase, Chain A, domain 1"/>
    <property type="match status" value="1"/>
</dbReference>
<comment type="caution">
    <text evidence="5">The sequence shown here is derived from an EMBL/GenBank/DDBJ whole genome shotgun (WGS) entry which is preliminary data.</text>
</comment>
<dbReference type="SUPFAM" id="SSF52096">
    <property type="entry name" value="ClpP/crotonase"/>
    <property type="match status" value="1"/>
</dbReference>
<protein>
    <submittedName>
        <fullName evidence="5">3-hydroxyacyl-CoA dehydrogenase</fullName>
        <ecNumber evidence="5">1.1.1.35</ecNumber>
    </submittedName>
</protein>
<evidence type="ECO:0000256" key="4">
    <source>
        <dbReference type="RuleBase" id="RU003707"/>
    </source>
</evidence>
<dbReference type="Pfam" id="PF00378">
    <property type="entry name" value="ECH_1"/>
    <property type="match status" value="1"/>
</dbReference>
<evidence type="ECO:0000256" key="1">
    <source>
        <dbReference type="ARBA" id="ARBA00023235"/>
    </source>
</evidence>
<gene>
    <name evidence="5" type="ORF">BDK63_002634</name>
</gene>
<dbReference type="AlphaFoldDB" id="A0A7W5K4M7"/>
<dbReference type="InterPro" id="IPR029045">
    <property type="entry name" value="ClpP/crotonase-like_dom_sf"/>
</dbReference>
<dbReference type="Proteomes" id="UP000553442">
    <property type="component" value="Unassembled WGS sequence"/>
</dbReference>
<evidence type="ECO:0000256" key="3">
    <source>
        <dbReference type="ARBA" id="ARBA00023268"/>
    </source>
</evidence>
<dbReference type="GO" id="GO:0016853">
    <property type="term" value="F:isomerase activity"/>
    <property type="evidence" value="ECO:0007669"/>
    <property type="project" value="UniProtKB-KW"/>
</dbReference>
<dbReference type="EC" id="1.1.1.35" evidence="5"/>
<accession>A0A7W5K4M7</accession>
<dbReference type="GO" id="GO:0016829">
    <property type="term" value="F:lyase activity"/>
    <property type="evidence" value="ECO:0007669"/>
    <property type="project" value="UniProtKB-KW"/>
</dbReference>
<name>A0A7W5K4M7_9GAMM</name>
<keyword evidence="5" id="KW-0560">Oxidoreductase</keyword>
<proteinExistence type="inferred from homology"/>
<dbReference type="RefSeq" id="WP_183332672.1">
    <property type="nucleotide sequence ID" value="NZ_JACHZF010000018.1"/>
</dbReference>
<reference evidence="5 6" key="1">
    <citation type="submission" date="2020-08" db="EMBL/GenBank/DDBJ databases">
        <title>Genomic Encyclopedia of Archaeal and Bacterial Type Strains, Phase II (KMG-II): from individual species to whole genera.</title>
        <authorList>
            <person name="Goeker M."/>
        </authorList>
    </citation>
    <scope>NUCLEOTIDE SEQUENCE [LARGE SCALE GENOMIC DNA]</scope>
    <source>
        <strain evidence="5 6">5AG</strain>
    </source>
</reference>
<comment type="similarity">
    <text evidence="4">Belongs to the enoyl-CoA hydratase/isomerase family.</text>
</comment>
<dbReference type="InterPro" id="IPR018376">
    <property type="entry name" value="Enoyl-CoA_hyd/isom_CS"/>
</dbReference>
<evidence type="ECO:0000256" key="2">
    <source>
        <dbReference type="ARBA" id="ARBA00023239"/>
    </source>
</evidence>
<evidence type="ECO:0000313" key="6">
    <source>
        <dbReference type="Proteomes" id="UP000553442"/>
    </source>
</evidence>
<keyword evidence="1" id="KW-0413">Isomerase</keyword>
<dbReference type="EMBL" id="JACHZF010000018">
    <property type="protein sequence ID" value="MBB3331750.1"/>
    <property type="molecule type" value="Genomic_DNA"/>
</dbReference>
<dbReference type="CDD" id="cd06558">
    <property type="entry name" value="crotonase-like"/>
    <property type="match status" value="1"/>
</dbReference>
<evidence type="ECO:0000313" key="5">
    <source>
        <dbReference type="EMBL" id="MBB3331750.1"/>
    </source>
</evidence>
<organism evidence="5 6">
    <name type="scientific">Halomonas campaniensis</name>
    <dbReference type="NCBI Taxonomy" id="213554"/>
    <lineage>
        <taxon>Bacteria</taxon>
        <taxon>Pseudomonadati</taxon>
        <taxon>Pseudomonadota</taxon>
        <taxon>Gammaproteobacteria</taxon>
        <taxon>Oceanospirillales</taxon>
        <taxon>Halomonadaceae</taxon>
        <taxon>Halomonas</taxon>
    </lineage>
</organism>
<dbReference type="InterPro" id="IPR001753">
    <property type="entry name" value="Enoyl-CoA_hydra/iso"/>
</dbReference>